<keyword evidence="3" id="KW-1185">Reference proteome</keyword>
<dbReference type="EMBL" id="JAGMUV010000002">
    <property type="protein sequence ID" value="KAH7171074.1"/>
    <property type="molecule type" value="Genomic_DNA"/>
</dbReference>
<comment type="caution">
    <text evidence="2">The sequence shown here is derived from an EMBL/GenBank/DDBJ whole genome shotgun (WGS) entry which is preliminary data.</text>
</comment>
<organism evidence="2 3">
    <name type="scientific">Dactylonectria macrodidyma</name>
    <dbReference type="NCBI Taxonomy" id="307937"/>
    <lineage>
        <taxon>Eukaryota</taxon>
        <taxon>Fungi</taxon>
        <taxon>Dikarya</taxon>
        <taxon>Ascomycota</taxon>
        <taxon>Pezizomycotina</taxon>
        <taxon>Sordariomycetes</taxon>
        <taxon>Hypocreomycetidae</taxon>
        <taxon>Hypocreales</taxon>
        <taxon>Nectriaceae</taxon>
        <taxon>Dactylonectria</taxon>
    </lineage>
</organism>
<dbReference type="Proteomes" id="UP000738349">
    <property type="component" value="Unassembled WGS sequence"/>
</dbReference>
<proteinExistence type="predicted"/>
<gene>
    <name evidence="2" type="ORF">EDB81DRAFT_189346</name>
</gene>
<accession>A0A9P9FR72</accession>
<reference evidence="2" key="1">
    <citation type="journal article" date="2021" name="Nat. Commun.">
        <title>Genetic determinants of endophytism in the Arabidopsis root mycobiome.</title>
        <authorList>
            <person name="Mesny F."/>
            <person name="Miyauchi S."/>
            <person name="Thiergart T."/>
            <person name="Pickel B."/>
            <person name="Atanasova L."/>
            <person name="Karlsson M."/>
            <person name="Huettel B."/>
            <person name="Barry K.W."/>
            <person name="Haridas S."/>
            <person name="Chen C."/>
            <person name="Bauer D."/>
            <person name="Andreopoulos W."/>
            <person name="Pangilinan J."/>
            <person name="LaButti K."/>
            <person name="Riley R."/>
            <person name="Lipzen A."/>
            <person name="Clum A."/>
            <person name="Drula E."/>
            <person name="Henrissat B."/>
            <person name="Kohler A."/>
            <person name="Grigoriev I.V."/>
            <person name="Martin F.M."/>
            <person name="Hacquard S."/>
        </authorList>
    </citation>
    <scope>NUCLEOTIDE SEQUENCE</scope>
    <source>
        <strain evidence="2">MPI-CAGE-AT-0147</strain>
    </source>
</reference>
<evidence type="ECO:0000313" key="2">
    <source>
        <dbReference type="EMBL" id="KAH7171074.1"/>
    </source>
</evidence>
<feature type="compositionally biased region" description="Low complexity" evidence="1">
    <location>
        <begin position="63"/>
        <end position="83"/>
    </location>
</feature>
<feature type="region of interest" description="Disordered" evidence="1">
    <location>
        <begin position="1"/>
        <end position="20"/>
    </location>
</feature>
<dbReference type="AlphaFoldDB" id="A0A9P9FR72"/>
<sequence length="293" mass="31960">MPPMDSRRRESQHWARTASSKKWKPWPSAIAVVDGALAGRDGRAQLGDSFRLDDTSDLALSSFASPSASGGGLQQQQGTDGPGLNHRVSFSQLAPVIALVSPSPVVVRSSSFQRSTSPREFHRGRHSNTRGMIGHQNVAKHRRLSAIEDLRLIQQNKSCLFRIEGHESLRPCAGVSLVPDFGSGWIERRRSRDEAPATLPYLPSLAIVRCALPSFVGDGTTEQGKLVESALRSGDETDSEITNLQGRREKLETPCPTFPRMEGTDTLFDPGRPGWPCLPPLASPPFAFLPTAF</sequence>
<feature type="compositionally biased region" description="Basic and acidic residues" evidence="1">
    <location>
        <begin position="1"/>
        <end position="13"/>
    </location>
</feature>
<protein>
    <submittedName>
        <fullName evidence="2">Uncharacterized protein</fullName>
    </submittedName>
</protein>
<name>A0A9P9FR72_9HYPO</name>
<evidence type="ECO:0000313" key="3">
    <source>
        <dbReference type="Proteomes" id="UP000738349"/>
    </source>
</evidence>
<feature type="region of interest" description="Disordered" evidence="1">
    <location>
        <begin position="63"/>
        <end position="85"/>
    </location>
</feature>
<evidence type="ECO:0000256" key="1">
    <source>
        <dbReference type="SAM" id="MobiDB-lite"/>
    </source>
</evidence>